<evidence type="ECO:0000313" key="1">
    <source>
        <dbReference type="EMBL" id="KAI9552606.1"/>
    </source>
</evidence>
<name>A0AAD5KHS0_9CRUS</name>
<protein>
    <submittedName>
        <fullName evidence="1">Uncharacterized protein</fullName>
    </submittedName>
</protein>
<reference evidence="1 2" key="1">
    <citation type="submission" date="2022-05" db="EMBL/GenBank/DDBJ databases">
        <title>A multi-omics perspective on studying reproductive biology in Daphnia sinensis.</title>
        <authorList>
            <person name="Jia J."/>
        </authorList>
    </citation>
    <scope>NUCLEOTIDE SEQUENCE [LARGE SCALE GENOMIC DNA]</scope>
    <source>
        <strain evidence="1 2">WSL</strain>
    </source>
</reference>
<organism evidence="1 2">
    <name type="scientific">Daphnia sinensis</name>
    <dbReference type="NCBI Taxonomy" id="1820382"/>
    <lineage>
        <taxon>Eukaryota</taxon>
        <taxon>Metazoa</taxon>
        <taxon>Ecdysozoa</taxon>
        <taxon>Arthropoda</taxon>
        <taxon>Crustacea</taxon>
        <taxon>Branchiopoda</taxon>
        <taxon>Diplostraca</taxon>
        <taxon>Cladocera</taxon>
        <taxon>Anomopoda</taxon>
        <taxon>Daphniidae</taxon>
        <taxon>Daphnia</taxon>
        <taxon>Daphnia similis group</taxon>
    </lineage>
</organism>
<dbReference type="EMBL" id="WJBH02000009">
    <property type="protein sequence ID" value="KAI9552606.1"/>
    <property type="molecule type" value="Genomic_DNA"/>
</dbReference>
<keyword evidence="2" id="KW-1185">Reference proteome</keyword>
<dbReference type="Proteomes" id="UP000820818">
    <property type="component" value="Linkage Group LG9"/>
</dbReference>
<gene>
    <name evidence="1" type="ORF">GHT06_020472</name>
</gene>
<comment type="caution">
    <text evidence="1">The sequence shown here is derived from an EMBL/GenBank/DDBJ whole genome shotgun (WGS) entry which is preliminary data.</text>
</comment>
<accession>A0AAD5KHS0</accession>
<proteinExistence type="predicted"/>
<sequence length="115" mass="13327">MAVKKMNQVTIVVTIEVLEKELTRDLKKDDDAAAEDRLQKAKTALELADDRTKRPNKNYEALIPLLEAEAQEKYLIQHKDFVNRFHKMSIVWRKRRPVDKIRSMGSPTLQVAAPK</sequence>
<evidence type="ECO:0000313" key="2">
    <source>
        <dbReference type="Proteomes" id="UP000820818"/>
    </source>
</evidence>
<dbReference type="AlphaFoldDB" id="A0AAD5KHS0"/>